<feature type="chain" id="PRO_5025678148" evidence="1">
    <location>
        <begin position="19"/>
        <end position="116"/>
    </location>
</feature>
<keyword evidence="1" id="KW-0732">Signal</keyword>
<accession>A0A6A4I5F9</accession>
<name>A0A6A4I5F9_9AGAR</name>
<protein>
    <submittedName>
        <fullName evidence="2">Uncharacterized protein</fullName>
    </submittedName>
</protein>
<dbReference type="EMBL" id="ML769406">
    <property type="protein sequence ID" value="KAE9405796.1"/>
    <property type="molecule type" value="Genomic_DNA"/>
</dbReference>
<reference evidence="2" key="1">
    <citation type="journal article" date="2019" name="Environ. Microbiol.">
        <title>Fungal ecological strategies reflected in gene transcription - a case study of two litter decomposers.</title>
        <authorList>
            <person name="Barbi F."/>
            <person name="Kohler A."/>
            <person name="Barry K."/>
            <person name="Baskaran P."/>
            <person name="Daum C."/>
            <person name="Fauchery L."/>
            <person name="Ihrmark K."/>
            <person name="Kuo A."/>
            <person name="LaButti K."/>
            <person name="Lipzen A."/>
            <person name="Morin E."/>
            <person name="Grigoriev I.V."/>
            <person name="Henrissat B."/>
            <person name="Lindahl B."/>
            <person name="Martin F."/>
        </authorList>
    </citation>
    <scope>NUCLEOTIDE SEQUENCE</scope>
    <source>
        <strain evidence="2">JB14</strain>
    </source>
</reference>
<gene>
    <name evidence="2" type="ORF">BT96DRAFT_915779</name>
</gene>
<sequence>MGCCKNLSFIAFTADVGASVTVAAPLDTSISRDHKTSSDPTLRSSFLYSGTTTANSSGLLGTIVHCMDAYPEEASINILGLFVDDYHTNHCPIIDHDFQREKAEVGAQHGGMQVQI</sequence>
<evidence type="ECO:0000313" key="2">
    <source>
        <dbReference type="EMBL" id="KAE9405796.1"/>
    </source>
</evidence>
<proteinExistence type="predicted"/>
<feature type="signal peptide" evidence="1">
    <location>
        <begin position="1"/>
        <end position="18"/>
    </location>
</feature>
<evidence type="ECO:0000256" key="1">
    <source>
        <dbReference type="SAM" id="SignalP"/>
    </source>
</evidence>
<dbReference type="Proteomes" id="UP000799118">
    <property type="component" value="Unassembled WGS sequence"/>
</dbReference>
<keyword evidence="3" id="KW-1185">Reference proteome</keyword>
<dbReference type="AlphaFoldDB" id="A0A6A4I5F9"/>
<evidence type="ECO:0000313" key="3">
    <source>
        <dbReference type="Proteomes" id="UP000799118"/>
    </source>
</evidence>
<organism evidence="2 3">
    <name type="scientific">Gymnopus androsaceus JB14</name>
    <dbReference type="NCBI Taxonomy" id="1447944"/>
    <lineage>
        <taxon>Eukaryota</taxon>
        <taxon>Fungi</taxon>
        <taxon>Dikarya</taxon>
        <taxon>Basidiomycota</taxon>
        <taxon>Agaricomycotina</taxon>
        <taxon>Agaricomycetes</taxon>
        <taxon>Agaricomycetidae</taxon>
        <taxon>Agaricales</taxon>
        <taxon>Marasmiineae</taxon>
        <taxon>Omphalotaceae</taxon>
        <taxon>Gymnopus</taxon>
    </lineage>
</organism>